<gene>
    <name evidence="1" type="ORF">IE4771_CH04439</name>
</gene>
<name>A0A060I6T7_RHIET</name>
<organism evidence="1 2">
    <name type="scientific">Rhizobium etli bv. mimosae str. IE4771</name>
    <dbReference type="NCBI Taxonomy" id="1432050"/>
    <lineage>
        <taxon>Bacteria</taxon>
        <taxon>Pseudomonadati</taxon>
        <taxon>Pseudomonadota</taxon>
        <taxon>Alphaproteobacteria</taxon>
        <taxon>Hyphomicrobiales</taxon>
        <taxon>Rhizobiaceae</taxon>
        <taxon>Rhizobium/Agrobacterium group</taxon>
        <taxon>Rhizobium</taxon>
    </lineage>
</organism>
<proteinExistence type="predicted"/>
<dbReference type="AlphaFoldDB" id="A0A060I6T7"/>
<evidence type="ECO:0000313" key="1">
    <source>
        <dbReference type="EMBL" id="AIC29484.1"/>
    </source>
</evidence>
<dbReference type="HOGENOM" id="CLU_2685247_0_0_5"/>
<dbReference type="KEGG" id="rei:IE4771_CH04439"/>
<accession>A0A060I6T7</accession>
<dbReference type="Proteomes" id="UP000027180">
    <property type="component" value="Chromosome"/>
</dbReference>
<evidence type="ECO:0000313" key="2">
    <source>
        <dbReference type="Proteomes" id="UP000027180"/>
    </source>
</evidence>
<dbReference type="EMBL" id="CP006986">
    <property type="protein sequence ID" value="AIC29484.1"/>
    <property type="molecule type" value="Genomic_DNA"/>
</dbReference>
<protein>
    <submittedName>
        <fullName evidence="1">Uncharacterized protein</fullName>
    </submittedName>
</protein>
<reference evidence="1 2" key="1">
    <citation type="submission" date="2013-12" db="EMBL/GenBank/DDBJ databases">
        <title>Complete genome sequence of Rhizobium etli bv. mimosae IE4771.</title>
        <authorList>
            <person name="Bustos P."/>
            <person name="Santamaria R.I."/>
            <person name="Lozano L."/>
            <person name="Ormeno-Orrillo E."/>
            <person name="Rogel M.A."/>
            <person name="Romero D."/>
            <person name="Cevallos M.A."/>
            <person name="Martinez-Romero E."/>
            <person name="Gonzalez V."/>
        </authorList>
    </citation>
    <scope>NUCLEOTIDE SEQUENCE [LARGE SCALE GENOMIC DNA]</scope>
    <source>
        <strain evidence="1 2">IE4771</strain>
    </source>
</reference>
<sequence>MDRLPQWTDFLQASRRFFEKISKIGASAMVLTLFWCRKWEIVGDFSDFVAKTHVDGHLFLFSFAAHFHAQMKNG</sequence>